<evidence type="ECO:0000313" key="1">
    <source>
        <dbReference type="EMBL" id="MBE9042159.1"/>
    </source>
</evidence>
<dbReference type="RefSeq" id="WP_264322334.1">
    <property type="nucleotide sequence ID" value="NZ_JADEXN010000307.1"/>
</dbReference>
<gene>
    <name evidence="1" type="ORF">IQ235_15370</name>
</gene>
<dbReference type="Proteomes" id="UP000621799">
    <property type="component" value="Unassembled WGS sequence"/>
</dbReference>
<evidence type="ECO:0000313" key="2">
    <source>
        <dbReference type="Proteomes" id="UP000621799"/>
    </source>
</evidence>
<dbReference type="AlphaFoldDB" id="A0A928Z9W1"/>
<dbReference type="EMBL" id="JADEXN010000307">
    <property type="protein sequence ID" value="MBE9042159.1"/>
    <property type="molecule type" value="Genomic_DNA"/>
</dbReference>
<accession>A0A928Z9W1</accession>
<comment type="caution">
    <text evidence="1">The sequence shown here is derived from an EMBL/GenBank/DDBJ whole genome shotgun (WGS) entry which is preliminary data.</text>
</comment>
<protein>
    <submittedName>
        <fullName evidence="1">Uncharacterized protein</fullName>
    </submittedName>
</protein>
<proteinExistence type="predicted"/>
<name>A0A928Z9W1_9CYAN</name>
<keyword evidence="2" id="KW-1185">Reference proteome</keyword>
<sequence>MAGNNSRIHGYNRNVYGDRQKNSKFQAFDWEEKRPSKFLFKSVEGSNPVVEDHQGHIVPQGMLNLVLDPLSRRVTSYTQLREIKKNEKKQYPWINNVLSYLEKITDNKNNYTVDNFFSIVTWNPVNICRAPSDNKRNGYPGEKIDKQVIDSLKLIIESKYLKDYWLPSLEKLKSAKKPDVEVINEYITTCSSTLSRQLENPLGYYAFPWHEKNGILFPGKE</sequence>
<organism evidence="1 2">
    <name type="scientific">Zarconia navalis LEGE 11467</name>
    <dbReference type="NCBI Taxonomy" id="1828826"/>
    <lineage>
        <taxon>Bacteria</taxon>
        <taxon>Bacillati</taxon>
        <taxon>Cyanobacteriota</taxon>
        <taxon>Cyanophyceae</taxon>
        <taxon>Oscillatoriophycideae</taxon>
        <taxon>Oscillatoriales</taxon>
        <taxon>Oscillatoriales incertae sedis</taxon>
        <taxon>Zarconia</taxon>
        <taxon>Zarconia navalis</taxon>
    </lineage>
</organism>
<reference evidence="1" key="1">
    <citation type="submission" date="2020-10" db="EMBL/GenBank/DDBJ databases">
        <authorList>
            <person name="Castelo-Branco R."/>
            <person name="Eusebio N."/>
            <person name="Adriana R."/>
            <person name="Vieira A."/>
            <person name="Brugerolle De Fraissinette N."/>
            <person name="Rezende De Castro R."/>
            <person name="Schneider M.P."/>
            <person name="Vasconcelos V."/>
            <person name="Leao P.N."/>
        </authorList>
    </citation>
    <scope>NUCLEOTIDE SEQUENCE</scope>
    <source>
        <strain evidence="1">LEGE 11467</strain>
    </source>
</reference>